<comment type="cofactor">
    <cofactor evidence="1">
        <name>Mg(2+)</name>
        <dbReference type="ChEBI" id="CHEBI:18420"/>
    </cofactor>
</comment>
<dbReference type="EC" id="4.1.3.6" evidence="5"/>
<keyword evidence="3" id="KW-0460">Magnesium</keyword>
<comment type="caution">
    <text evidence="5">The sequence shown here is derived from an EMBL/GenBank/DDBJ whole genome shotgun (WGS) entry which is preliminary data.</text>
</comment>
<dbReference type="EMBL" id="VSSQ01049635">
    <property type="protein sequence ID" value="MPN03709.1"/>
    <property type="molecule type" value="Genomic_DNA"/>
</dbReference>
<evidence type="ECO:0000313" key="5">
    <source>
        <dbReference type="EMBL" id="MPN03709.1"/>
    </source>
</evidence>
<reference evidence="5" key="1">
    <citation type="submission" date="2019-08" db="EMBL/GenBank/DDBJ databases">
        <authorList>
            <person name="Kucharzyk K."/>
            <person name="Murdoch R.W."/>
            <person name="Higgins S."/>
            <person name="Loffler F."/>
        </authorList>
    </citation>
    <scope>NUCLEOTIDE SEQUENCE</scope>
</reference>
<dbReference type="GO" id="GO:0006107">
    <property type="term" value="P:oxaloacetate metabolic process"/>
    <property type="evidence" value="ECO:0007669"/>
    <property type="project" value="TreeGrafter"/>
</dbReference>
<dbReference type="Pfam" id="PF03328">
    <property type="entry name" value="HpcH_HpaI"/>
    <property type="match status" value="1"/>
</dbReference>
<keyword evidence="5" id="KW-0456">Lyase</keyword>
<feature type="domain" description="HpcH/HpaI aldolase/citrate lyase" evidence="4">
    <location>
        <begin position="2"/>
        <end position="44"/>
    </location>
</feature>
<evidence type="ECO:0000259" key="4">
    <source>
        <dbReference type="Pfam" id="PF03328"/>
    </source>
</evidence>
<dbReference type="PANTHER" id="PTHR32308:SF0">
    <property type="entry name" value="HPCH_HPAI ALDOLASE_CITRATE LYASE DOMAIN-CONTAINING PROTEIN"/>
    <property type="match status" value="1"/>
</dbReference>
<dbReference type="GO" id="GO:0008815">
    <property type="term" value="F:citrate (pro-3S)-lyase activity"/>
    <property type="evidence" value="ECO:0007669"/>
    <property type="project" value="UniProtKB-EC"/>
</dbReference>
<dbReference type="InterPro" id="IPR015813">
    <property type="entry name" value="Pyrv/PenolPyrv_kinase-like_dom"/>
</dbReference>
<protein>
    <submittedName>
        <fullName evidence="5">Citrate lyase subunit beta</fullName>
        <ecNumber evidence="5">4.1.3.6</ecNumber>
    </submittedName>
</protein>
<sequence>MAARAAGIDVYDTPFTDVEDEEGLRTDAEFAKSLGFTGKACISPRHVQAVNEVFSPTLEEIEYAKEVMDIIQVAKEQGKGAISLRGKMIDAPIVERARQTLEAAKALGGAF</sequence>
<organism evidence="5">
    <name type="scientific">bioreactor metagenome</name>
    <dbReference type="NCBI Taxonomy" id="1076179"/>
    <lineage>
        <taxon>unclassified sequences</taxon>
        <taxon>metagenomes</taxon>
        <taxon>ecological metagenomes</taxon>
    </lineage>
</organism>
<dbReference type="GO" id="GO:0000287">
    <property type="term" value="F:magnesium ion binding"/>
    <property type="evidence" value="ECO:0007669"/>
    <property type="project" value="TreeGrafter"/>
</dbReference>
<evidence type="ECO:0000256" key="1">
    <source>
        <dbReference type="ARBA" id="ARBA00001946"/>
    </source>
</evidence>
<name>A0A645ERD6_9ZZZZ</name>
<evidence type="ECO:0000256" key="3">
    <source>
        <dbReference type="ARBA" id="ARBA00022842"/>
    </source>
</evidence>
<dbReference type="AlphaFoldDB" id="A0A645ERD6"/>
<proteinExistence type="predicted"/>
<evidence type="ECO:0000256" key="2">
    <source>
        <dbReference type="ARBA" id="ARBA00022723"/>
    </source>
</evidence>
<dbReference type="InterPro" id="IPR005000">
    <property type="entry name" value="Aldolase/citrate-lyase_domain"/>
</dbReference>
<accession>A0A645ERD6</accession>
<dbReference type="SUPFAM" id="SSF51621">
    <property type="entry name" value="Phosphoenolpyruvate/pyruvate domain"/>
    <property type="match status" value="1"/>
</dbReference>
<gene>
    <name evidence="5" type="primary">citE_16</name>
    <name evidence="5" type="ORF">SDC9_150941</name>
</gene>
<keyword evidence="2" id="KW-0479">Metal-binding</keyword>
<dbReference type="Gene3D" id="3.20.20.60">
    <property type="entry name" value="Phosphoenolpyruvate-binding domains"/>
    <property type="match status" value="1"/>
</dbReference>
<dbReference type="InterPro" id="IPR040442">
    <property type="entry name" value="Pyrv_kinase-like_dom_sf"/>
</dbReference>
<dbReference type="PANTHER" id="PTHR32308">
    <property type="entry name" value="LYASE BETA SUBUNIT, PUTATIVE (AFU_ORTHOLOGUE AFUA_4G13030)-RELATED"/>
    <property type="match status" value="1"/>
</dbReference>